<dbReference type="RefSeq" id="WP_306827936.1">
    <property type="nucleotide sequence ID" value="NZ_JAUSRA010000001.1"/>
</dbReference>
<name>A0ABT9MPQ3_9ACTN</name>
<protein>
    <submittedName>
        <fullName evidence="2">Uncharacterized protein</fullName>
    </submittedName>
</protein>
<sequence length="145" mass="16258">MIPPRHRGRKRTGLPGSRRDGARKDPACRYGSELRGARWFARQDGAERRISARRSAASCSPTCWPARTTWWTRTAQRLREQISLLTTELARIDRELADLTTTRTTLKTIASAEFTTEEPTVISSAYQQILAVLGTAPDGMRATDI</sequence>
<reference evidence="2 3" key="1">
    <citation type="submission" date="2023-07" db="EMBL/GenBank/DDBJ databases">
        <title>Sequencing the genomes of 1000 actinobacteria strains.</title>
        <authorList>
            <person name="Klenk H.-P."/>
        </authorList>
    </citation>
    <scope>NUCLEOTIDE SEQUENCE [LARGE SCALE GENOMIC DNA]</scope>
    <source>
        <strain evidence="2 3">DSM 44710</strain>
    </source>
</reference>
<feature type="compositionally biased region" description="Basic and acidic residues" evidence="1">
    <location>
        <begin position="17"/>
        <end position="27"/>
    </location>
</feature>
<feature type="region of interest" description="Disordered" evidence="1">
    <location>
        <begin position="1"/>
        <end position="27"/>
    </location>
</feature>
<keyword evidence="3" id="KW-1185">Reference proteome</keyword>
<comment type="caution">
    <text evidence="2">The sequence shown here is derived from an EMBL/GenBank/DDBJ whole genome shotgun (WGS) entry which is preliminary data.</text>
</comment>
<evidence type="ECO:0000313" key="2">
    <source>
        <dbReference type="EMBL" id="MDP9793041.1"/>
    </source>
</evidence>
<proteinExistence type="predicted"/>
<gene>
    <name evidence="2" type="ORF">J2S43_001553</name>
</gene>
<accession>A0ABT9MPQ3</accession>
<dbReference type="Proteomes" id="UP001240984">
    <property type="component" value="Unassembled WGS sequence"/>
</dbReference>
<dbReference type="EMBL" id="JAUSRA010000001">
    <property type="protein sequence ID" value="MDP9793041.1"/>
    <property type="molecule type" value="Genomic_DNA"/>
</dbReference>
<evidence type="ECO:0000313" key="3">
    <source>
        <dbReference type="Proteomes" id="UP001240984"/>
    </source>
</evidence>
<organism evidence="2 3">
    <name type="scientific">Catenuloplanes nepalensis</name>
    <dbReference type="NCBI Taxonomy" id="587533"/>
    <lineage>
        <taxon>Bacteria</taxon>
        <taxon>Bacillati</taxon>
        <taxon>Actinomycetota</taxon>
        <taxon>Actinomycetes</taxon>
        <taxon>Micromonosporales</taxon>
        <taxon>Micromonosporaceae</taxon>
        <taxon>Catenuloplanes</taxon>
    </lineage>
</organism>
<feature type="compositionally biased region" description="Basic residues" evidence="1">
    <location>
        <begin position="1"/>
        <end position="12"/>
    </location>
</feature>
<evidence type="ECO:0000256" key="1">
    <source>
        <dbReference type="SAM" id="MobiDB-lite"/>
    </source>
</evidence>